<organism evidence="2 3">
    <name type="scientific">Motilimonas pumila</name>
    <dbReference type="NCBI Taxonomy" id="2303987"/>
    <lineage>
        <taxon>Bacteria</taxon>
        <taxon>Pseudomonadati</taxon>
        <taxon>Pseudomonadota</taxon>
        <taxon>Gammaproteobacteria</taxon>
        <taxon>Alteromonadales</taxon>
        <taxon>Alteromonadales genera incertae sedis</taxon>
        <taxon>Motilimonas</taxon>
    </lineage>
</organism>
<feature type="transmembrane region" description="Helical" evidence="1">
    <location>
        <begin position="86"/>
        <end position="106"/>
    </location>
</feature>
<reference evidence="2 3" key="2">
    <citation type="submission" date="2019-01" db="EMBL/GenBank/DDBJ databases">
        <title>Motilimonas pumilus sp. nov., isolated from the gut of sea cucumber (Apostichopus japonicus).</title>
        <authorList>
            <person name="Wang F.-Q."/>
            <person name="Ren L.-H."/>
            <person name="Lin Y.-W."/>
            <person name="Sun G.-H."/>
            <person name="Du Z.-J."/>
            <person name="Zhao J.-X."/>
            <person name="Liu X.-J."/>
            <person name="Liu L.-J."/>
        </authorList>
    </citation>
    <scope>NUCLEOTIDE SEQUENCE [LARGE SCALE GENOMIC DNA]</scope>
    <source>
        <strain evidence="2 3">PLHSC7-2</strain>
    </source>
</reference>
<comment type="caution">
    <text evidence="2">The sequence shown here is derived from an EMBL/GenBank/DDBJ whole genome shotgun (WGS) entry which is preliminary data.</text>
</comment>
<dbReference type="AlphaFoldDB" id="A0A418YKZ0"/>
<keyword evidence="1" id="KW-0812">Transmembrane</keyword>
<gene>
    <name evidence="2" type="ORF">D1Z90_02550</name>
</gene>
<keyword evidence="1" id="KW-0472">Membrane</keyword>
<name>A0A418YKZ0_9GAMM</name>
<keyword evidence="3" id="KW-1185">Reference proteome</keyword>
<proteinExistence type="predicted"/>
<dbReference type="RefSeq" id="WP_119909151.1">
    <property type="nucleotide sequence ID" value="NZ_QZCH01000001.1"/>
</dbReference>
<feature type="transmembrane region" description="Helical" evidence="1">
    <location>
        <begin position="20"/>
        <end position="42"/>
    </location>
</feature>
<dbReference type="NCBIfam" id="NF037970">
    <property type="entry name" value="vanZ_1"/>
    <property type="match status" value="1"/>
</dbReference>
<evidence type="ECO:0000313" key="2">
    <source>
        <dbReference type="EMBL" id="RJG51627.1"/>
    </source>
</evidence>
<dbReference type="EMBL" id="QZCH01000001">
    <property type="protein sequence ID" value="RJG51627.1"/>
    <property type="molecule type" value="Genomic_DNA"/>
</dbReference>
<evidence type="ECO:0000313" key="3">
    <source>
        <dbReference type="Proteomes" id="UP000283255"/>
    </source>
</evidence>
<sequence>MFFLALSISKTSGIGARYFYLFQWLIGGDKVLHFIASFSLNFSFQNLLFDKHKSYKVSLFISLLVMSIFILDELLQHFLPVRQIDIYDALVSVLGVFISTIVLLFYKANQTKSG</sequence>
<dbReference type="Proteomes" id="UP000283255">
    <property type="component" value="Unassembled WGS sequence"/>
</dbReference>
<feature type="transmembrane region" description="Helical" evidence="1">
    <location>
        <begin position="54"/>
        <end position="71"/>
    </location>
</feature>
<accession>A0A418YKZ0</accession>
<keyword evidence="1" id="KW-1133">Transmembrane helix</keyword>
<protein>
    <recommendedName>
        <fullName evidence="4">VanZ-like domain-containing protein</fullName>
    </recommendedName>
</protein>
<dbReference type="OrthoDB" id="292013at2"/>
<evidence type="ECO:0008006" key="4">
    <source>
        <dbReference type="Google" id="ProtNLM"/>
    </source>
</evidence>
<evidence type="ECO:0000256" key="1">
    <source>
        <dbReference type="SAM" id="Phobius"/>
    </source>
</evidence>
<reference evidence="2 3" key="1">
    <citation type="submission" date="2018-09" db="EMBL/GenBank/DDBJ databases">
        <authorList>
            <person name="Wang F."/>
        </authorList>
    </citation>
    <scope>NUCLEOTIDE SEQUENCE [LARGE SCALE GENOMIC DNA]</scope>
    <source>
        <strain evidence="2 3">PLHSC7-2</strain>
    </source>
</reference>